<dbReference type="InterPro" id="IPR036236">
    <property type="entry name" value="Znf_C2H2_sf"/>
</dbReference>
<feature type="domain" description="C2H2-type" evidence="12">
    <location>
        <begin position="447"/>
        <end position="474"/>
    </location>
</feature>
<dbReference type="InterPro" id="IPR017907">
    <property type="entry name" value="Znf_RING_CS"/>
</dbReference>
<keyword evidence="6 9" id="KW-0863">Zinc-finger</keyword>
<dbReference type="InterPro" id="IPR031127">
    <property type="entry name" value="E3_UB_ligase_RBR"/>
</dbReference>
<comment type="catalytic activity">
    <reaction evidence="1">
        <text>[E2 ubiquitin-conjugating enzyme]-S-ubiquitinyl-L-cysteine + [acceptor protein]-L-lysine = [E2 ubiquitin-conjugating enzyme]-L-cysteine + [acceptor protein]-N(6)-ubiquitinyl-L-lysine.</text>
        <dbReference type="EC" id="2.3.2.31"/>
    </reaction>
</comment>
<evidence type="ECO:0000256" key="8">
    <source>
        <dbReference type="ARBA" id="ARBA00022833"/>
    </source>
</evidence>
<feature type="domain" description="C2H2-type" evidence="12">
    <location>
        <begin position="351"/>
        <end position="373"/>
    </location>
</feature>
<keyword evidence="3 14" id="KW-0808">Transferase</keyword>
<sequence length="893" mass="102407">MEKQTENLLIEIKTEPSDNYNENKNENCNIGHNSSHGNNDNCQPEGTLLTVRVPNIKTGTKLEDAVEGSPFRLSGRASFLYQKSTGDLNLDICGKVKDTKKSSNEIESPKYIENTGKVKMISSEQKEIFIDHVEKEIKADMPQSDTDFQRSSEASGIDNPNVNSRALLQYGSDLTETKIKRLDEIISEVRQNLELDPKFPKDQVPKASKLSIEIKSSSNQSLDESGSSDDEKSEKYSNLKNFMEKMTKESLPRKPGKKGSIWSDDVFGQPGENRYICPSCGKGFFYMSHLRKHSMIHSEACKTFEDTVIVDVDDHHQVDHDSNKDTDETLKGQIGDNYTSITQTSNEKLLFACVNCGKEFSQMEDIQAHKMSQECSPDLSPITHKSSCEELDDGIKQEPVDIIDTSSNTSYNSIDMIGNYEKNDDNNDPQNSVKKENNSSLCEEKENVCATCGMKFTELSMLQVHLKLHSELEKLTSSYVTESEEQSNTDEAEKPFKCHLCISDKVFVRQCVTDDDIDTRAVPDCDNIDDTVNEMLRYNMQEEITEFLKYDQECGICFCEKSGRDFYRLLPCKHHFCRECMAEHCSIHVKEGTVQHLLCPEPKCETEIRPYILKEVLNDDDYERWERLILQHGLDTMGDIIYCPRCQNVVVKEEDLGHCLSCLFTFCTKCLEKWHQGDTCFFEKEVEGDEEGKTGSTESQYVEESEAERKRLQRQRRAEMNLSYQLIRARTRQCWKCKSPIEKNGGCNKVTCSKCFCAMCWACGRDITKVSYGHFSDNPKCAELITEDVMQTPFRDPTPQKVREIDEAILEGGKAAERNVRRCPRCRQRNLRENRNNHIKCWNCKNSFCFLCNELIKPPYTKHFTNTLCKQHSKHDVEEMQPRKPRKNADMNS</sequence>
<keyword evidence="5" id="KW-0677">Repeat</keyword>
<dbReference type="GO" id="GO:0016567">
    <property type="term" value="P:protein ubiquitination"/>
    <property type="evidence" value="ECO:0007669"/>
    <property type="project" value="InterPro"/>
</dbReference>
<evidence type="ECO:0000256" key="6">
    <source>
        <dbReference type="ARBA" id="ARBA00022771"/>
    </source>
</evidence>
<protein>
    <recommendedName>
        <fullName evidence="2">RBR-type E3 ubiquitin transferase</fullName>
        <ecNumber evidence="2">2.3.2.31</ecNumber>
    </recommendedName>
</protein>
<dbReference type="InterPro" id="IPR013083">
    <property type="entry name" value="Znf_RING/FYVE/PHD"/>
</dbReference>
<evidence type="ECO:0000256" key="7">
    <source>
        <dbReference type="ARBA" id="ARBA00022786"/>
    </source>
</evidence>
<name>A0A8B6E438_MYTGA</name>
<dbReference type="EMBL" id="UYJE01004431">
    <property type="protein sequence ID" value="VDI27977.1"/>
    <property type="molecule type" value="Genomic_DNA"/>
</dbReference>
<evidence type="ECO:0000313" key="14">
    <source>
        <dbReference type="EMBL" id="VDI27977.1"/>
    </source>
</evidence>
<dbReference type="Pfam" id="PF26200">
    <property type="entry name" value="Rcat_RNF216"/>
    <property type="match status" value="1"/>
</dbReference>
<keyword evidence="7" id="KW-0833">Ubl conjugation pathway</keyword>
<dbReference type="PROSITE" id="PS50089">
    <property type="entry name" value="ZF_RING_2"/>
    <property type="match status" value="1"/>
</dbReference>
<dbReference type="GO" id="GO:0061630">
    <property type="term" value="F:ubiquitin protein ligase activity"/>
    <property type="evidence" value="ECO:0007669"/>
    <property type="project" value="UniProtKB-EC"/>
</dbReference>
<evidence type="ECO:0000256" key="9">
    <source>
        <dbReference type="PROSITE-ProRule" id="PRU00042"/>
    </source>
</evidence>
<keyword evidence="8" id="KW-0862">Zinc</keyword>
<dbReference type="InterPro" id="IPR044066">
    <property type="entry name" value="TRIAD_supradom"/>
</dbReference>
<feature type="domain" description="C2H2-type" evidence="12">
    <location>
        <begin position="275"/>
        <end position="298"/>
    </location>
</feature>
<evidence type="ECO:0000313" key="15">
    <source>
        <dbReference type="Proteomes" id="UP000596742"/>
    </source>
</evidence>
<dbReference type="Proteomes" id="UP000596742">
    <property type="component" value="Unassembled WGS sequence"/>
</dbReference>
<dbReference type="Gene3D" id="3.30.160.60">
    <property type="entry name" value="Classic Zinc Finger"/>
    <property type="match status" value="2"/>
</dbReference>
<feature type="region of interest" description="Disordered" evidence="10">
    <location>
        <begin position="197"/>
        <end position="235"/>
    </location>
</feature>
<evidence type="ECO:0000256" key="4">
    <source>
        <dbReference type="ARBA" id="ARBA00022723"/>
    </source>
</evidence>
<dbReference type="FunFam" id="3.30.40.10:FF:000358">
    <property type="entry name" value="RBR-type E3 ubiquitin transferase"/>
    <property type="match status" value="1"/>
</dbReference>
<dbReference type="PROSITE" id="PS00518">
    <property type="entry name" value="ZF_RING_1"/>
    <property type="match status" value="1"/>
</dbReference>
<dbReference type="SMART" id="SM00355">
    <property type="entry name" value="ZnF_C2H2"/>
    <property type="match status" value="3"/>
</dbReference>
<feature type="region of interest" description="Disordered" evidence="10">
    <location>
        <begin position="418"/>
        <end position="438"/>
    </location>
</feature>
<feature type="region of interest" description="Disordered" evidence="10">
    <location>
        <begin position="140"/>
        <end position="163"/>
    </location>
</feature>
<feature type="domain" description="RING-type" evidence="11">
    <location>
        <begin position="554"/>
        <end position="603"/>
    </location>
</feature>
<dbReference type="SMART" id="SM00647">
    <property type="entry name" value="IBR"/>
    <property type="match status" value="1"/>
</dbReference>
<dbReference type="InterPro" id="IPR002867">
    <property type="entry name" value="IBR_dom"/>
</dbReference>
<dbReference type="Gene3D" id="2.20.25.20">
    <property type="match status" value="1"/>
</dbReference>
<evidence type="ECO:0000256" key="2">
    <source>
        <dbReference type="ARBA" id="ARBA00012251"/>
    </source>
</evidence>
<comment type="caution">
    <text evidence="14">The sequence shown here is derived from an EMBL/GenBank/DDBJ whole genome shotgun (WGS) entry which is preliminary data.</text>
</comment>
<keyword evidence="4" id="KW-0479">Metal-binding</keyword>
<feature type="region of interest" description="Disordered" evidence="10">
    <location>
        <begin position="872"/>
        <end position="893"/>
    </location>
</feature>
<keyword evidence="14" id="KW-0012">Acyltransferase</keyword>
<evidence type="ECO:0000259" key="12">
    <source>
        <dbReference type="PROSITE" id="PS50157"/>
    </source>
</evidence>
<dbReference type="AlphaFoldDB" id="A0A8B6E438"/>
<dbReference type="GO" id="GO:0008270">
    <property type="term" value="F:zinc ion binding"/>
    <property type="evidence" value="ECO:0007669"/>
    <property type="project" value="UniProtKB-KW"/>
</dbReference>
<dbReference type="SMART" id="SM00184">
    <property type="entry name" value="RING"/>
    <property type="match status" value="2"/>
</dbReference>
<proteinExistence type="predicted"/>
<dbReference type="Gene3D" id="3.30.40.10">
    <property type="entry name" value="Zinc/RING finger domain, C3HC4 (zinc finger)"/>
    <property type="match status" value="1"/>
</dbReference>
<dbReference type="PROSITE" id="PS00028">
    <property type="entry name" value="ZINC_FINGER_C2H2_1"/>
    <property type="match status" value="2"/>
</dbReference>
<evidence type="ECO:0000256" key="5">
    <source>
        <dbReference type="ARBA" id="ARBA00022737"/>
    </source>
</evidence>
<reference evidence="14" key="1">
    <citation type="submission" date="2018-11" db="EMBL/GenBank/DDBJ databases">
        <authorList>
            <person name="Alioto T."/>
            <person name="Alioto T."/>
        </authorList>
    </citation>
    <scope>NUCLEOTIDE SEQUENCE</scope>
</reference>
<dbReference type="SUPFAM" id="SSF57667">
    <property type="entry name" value="beta-beta-alpha zinc fingers"/>
    <property type="match status" value="2"/>
</dbReference>
<dbReference type="PROSITE" id="PS50157">
    <property type="entry name" value="ZINC_FINGER_C2H2_2"/>
    <property type="match status" value="3"/>
</dbReference>
<dbReference type="InterPro" id="IPR001841">
    <property type="entry name" value="Znf_RING"/>
</dbReference>
<evidence type="ECO:0000256" key="1">
    <source>
        <dbReference type="ARBA" id="ARBA00001798"/>
    </source>
</evidence>
<dbReference type="SUPFAM" id="SSF57850">
    <property type="entry name" value="RING/U-box"/>
    <property type="match status" value="4"/>
</dbReference>
<dbReference type="FunFam" id="3.30.160.60:FF:000100">
    <property type="entry name" value="Zinc finger 45-like"/>
    <property type="match status" value="1"/>
</dbReference>
<dbReference type="CDD" id="cd20336">
    <property type="entry name" value="Rcat_RBR"/>
    <property type="match status" value="1"/>
</dbReference>
<evidence type="ECO:0000259" key="11">
    <source>
        <dbReference type="PROSITE" id="PS50089"/>
    </source>
</evidence>
<gene>
    <name evidence="14" type="ORF">MGAL_10B069602</name>
</gene>
<evidence type="ECO:0000256" key="10">
    <source>
        <dbReference type="SAM" id="MobiDB-lite"/>
    </source>
</evidence>
<accession>A0A8B6E438</accession>
<dbReference type="OrthoDB" id="1431934at2759"/>
<organism evidence="14 15">
    <name type="scientific">Mytilus galloprovincialis</name>
    <name type="common">Mediterranean mussel</name>
    <dbReference type="NCBI Taxonomy" id="29158"/>
    <lineage>
        <taxon>Eukaryota</taxon>
        <taxon>Metazoa</taxon>
        <taxon>Spiralia</taxon>
        <taxon>Lophotrochozoa</taxon>
        <taxon>Mollusca</taxon>
        <taxon>Bivalvia</taxon>
        <taxon>Autobranchia</taxon>
        <taxon>Pteriomorphia</taxon>
        <taxon>Mytilida</taxon>
        <taxon>Mytiloidea</taxon>
        <taxon>Mytilidae</taxon>
        <taxon>Mytilinae</taxon>
        <taxon>Mytilus</taxon>
    </lineage>
</organism>
<feature type="compositionally biased region" description="Polar residues" evidence="10">
    <location>
        <begin position="143"/>
        <end position="163"/>
    </location>
</feature>
<evidence type="ECO:0000259" key="13">
    <source>
        <dbReference type="PROSITE" id="PS51873"/>
    </source>
</evidence>
<keyword evidence="15" id="KW-1185">Reference proteome</keyword>
<dbReference type="Pfam" id="PF01485">
    <property type="entry name" value="IBR"/>
    <property type="match status" value="1"/>
</dbReference>
<dbReference type="PANTHER" id="PTHR11685">
    <property type="entry name" value="RBR FAMILY RING FINGER AND IBR DOMAIN-CONTAINING"/>
    <property type="match status" value="1"/>
</dbReference>
<dbReference type="EC" id="2.3.2.31" evidence="2"/>
<dbReference type="PROSITE" id="PS51873">
    <property type="entry name" value="TRIAD"/>
    <property type="match status" value="1"/>
</dbReference>
<evidence type="ECO:0000256" key="3">
    <source>
        <dbReference type="ARBA" id="ARBA00022679"/>
    </source>
</evidence>
<dbReference type="InterPro" id="IPR013087">
    <property type="entry name" value="Znf_C2H2_type"/>
</dbReference>
<feature type="domain" description="RING-type" evidence="13">
    <location>
        <begin position="550"/>
        <end position="785"/>
    </location>
</feature>
<dbReference type="CDD" id="cd20341">
    <property type="entry name" value="BRcat_RBR_RNF14"/>
    <property type="match status" value="1"/>
</dbReference>
<dbReference type="Gene3D" id="1.20.120.1750">
    <property type="match status" value="2"/>
</dbReference>